<reference evidence="8" key="1">
    <citation type="submission" date="2023-06" db="EMBL/GenBank/DDBJ databases">
        <title>Survivors Of The Sea: Transcriptome response of Skeletonema marinoi to long-term dormancy.</title>
        <authorList>
            <person name="Pinder M.I.M."/>
            <person name="Kourtchenko O."/>
            <person name="Robertson E.K."/>
            <person name="Larsson T."/>
            <person name="Maumus F."/>
            <person name="Osuna-Cruz C.M."/>
            <person name="Vancaester E."/>
            <person name="Stenow R."/>
            <person name="Vandepoele K."/>
            <person name="Ploug H."/>
            <person name="Bruchert V."/>
            <person name="Godhe A."/>
            <person name="Topel M."/>
        </authorList>
    </citation>
    <scope>NUCLEOTIDE SEQUENCE</scope>
    <source>
        <strain evidence="8">R05AC</strain>
    </source>
</reference>
<sequence>MKTMITSSLLLLLASISLLLNNNAAAAAPKDSSSATAAITNNVDVTIATELSASTNDNTNTNTNNILAALTAQTNKTTQSLSQKSAEYTKLQSLLSDKVAILRERQSSLQAELNDPTVDTTVPYAMGSTEAVHESMDDVSLKLLALIQRTEDVMRRVGQYNRAQLLGSSDGSSNNENNHSGSGLQERLTNVKKDEIERRDRFLKTTQQQQQESSGDHDDSSEDDDDESHTTSANIKNDYMTITQLDQLLSTTNILTPSENELKSKLTALAMNMMEQRTSNDADFWKNHFATLPRTIQEHVQHQRQQQVLLKSNGGDNDGECIHIPSAVQLVANALALHYQDGGVGMMDVASYENGGSVVYELTSSPYQPSPRNNIHVGQADERGFVGVDKATERMYHEQQHNDMMMMMNGGESALTAQTNKTTQSLSQKSAEYSKLQSLLSDKVAILRERQSSLQAELNDPTVDTTVPYEMGSTEAVHESMDDVSLKLLALIQRTEDVMRRVGQYNRAELLGSSDGSSNNENNHSGSGLQERLTNVKKDEIERRDRFLKTTQQQQQESSGDHDDSSEDDDDESHTTSANIKNDYMTITQLDQLLSTTNILTPSENELKSKLTALAMNMMEQRTSNDADFWKNHFATLPRTIQEHVQHQRQQQVLLKSNGGDNDGECIHIPSAVQLVANALALHYQDGGVGRMDVASYENGGSVVYELTSSPYQPSPRNNIHVGQVDEQEGFVGVDKATERMYHEQQHNDMMMMMMNGGESAEYSKLQSLLSDKVAILRERQSSLQAELNDPTVDTTVPYEMGSTEAVHESMDDVSLKLLALIQRTEDVMRRVGQYNRAELLGSSDGSSNNENNHSGSGLQERLTNVKKDEIERRDRFLKTTQQQQQESSGDHDDSSEDDDDESHTTSANIKNDYMTITQLDQLLSTTNILTPSENELKSKLTALAMNMMEQRTSNDADFWKNHFATLPRTIQEHVQHQRQQQVLLKSNGGDNDGECIHIPSAVQLVANALALHYQDGGVGMMDVASYENGGSVVYELTSSPYQPSPRNNIHVGQADERGFVGVDKATERMYHEQQHNDMMMMMNGGESGGGITQKIDTEIDKIDIWNWYTNFKLDSIRKYLPNDWERALDRLSSSGYLGTSTNNWGEYTPRGIVDAIIPDYIYHAFGISNTASYGSVYGRTASPEVAITAGYSKVGGGAGGGGWSAKALGNCYPLSMRPEHDPVLSLLSRDAHSMGAEDMDDEEDSSISSLVGPKYTVRLPYPIHIDAVSVEHRAIPLPQRVLNDGVRGGESAPRWVKVVGFPPCDDGNGNLIEADDEEECHKLGFDISQPIELGSFEYHPVTVSGREDDYGGGDVEETSSSDSDRRRRSIQTFAVKGGKVKASGMEETGGDADSLSSDEPDFEVEDYEIPAGSCAPPKEPDDVPSCGGDTSSSSDESERQVVSAVSFIIEENWGNNDYTCLYRVRVHGEPISI</sequence>
<keyword evidence="2" id="KW-0812">Transmembrane</keyword>
<dbReference type="Proteomes" id="UP001224775">
    <property type="component" value="Unassembled WGS sequence"/>
</dbReference>
<feature type="compositionally biased region" description="Acidic residues" evidence="5">
    <location>
        <begin position="1351"/>
        <end position="1360"/>
    </location>
</feature>
<keyword evidence="6" id="KW-0732">Signal</keyword>
<organism evidence="8 9">
    <name type="scientific">Skeletonema marinoi</name>
    <dbReference type="NCBI Taxonomy" id="267567"/>
    <lineage>
        <taxon>Eukaryota</taxon>
        <taxon>Sar</taxon>
        <taxon>Stramenopiles</taxon>
        <taxon>Ochrophyta</taxon>
        <taxon>Bacillariophyta</taxon>
        <taxon>Coscinodiscophyceae</taxon>
        <taxon>Thalassiosirophycidae</taxon>
        <taxon>Thalassiosirales</taxon>
        <taxon>Skeletonemataceae</taxon>
        <taxon>Skeletonema</taxon>
        <taxon>Skeletonema marinoi-dohrnii complex</taxon>
    </lineage>
</organism>
<feature type="chain" id="PRO_5041925705" evidence="6">
    <location>
        <begin position="28"/>
        <end position="1474"/>
    </location>
</feature>
<keyword evidence="9" id="KW-1185">Reference proteome</keyword>
<evidence type="ECO:0000259" key="7">
    <source>
        <dbReference type="PROSITE" id="PS51469"/>
    </source>
</evidence>
<dbReference type="PANTHER" id="PTHR12911:SF8">
    <property type="entry name" value="KLAROID PROTEIN-RELATED"/>
    <property type="match status" value="1"/>
</dbReference>
<feature type="region of interest" description="Disordered" evidence="5">
    <location>
        <begin position="548"/>
        <end position="580"/>
    </location>
</feature>
<feature type="region of interest" description="Disordered" evidence="5">
    <location>
        <begin position="165"/>
        <end position="191"/>
    </location>
</feature>
<feature type="compositionally biased region" description="Acidic residues" evidence="5">
    <location>
        <begin position="1397"/>
        <end position="1409"/>
    </location>
</feature>
<proteinExistence type="predicted"/>
<feature type="compositionally biased region" description="Low complexity" evidence="5">
    <location>
        <begin position="1426"/>
        <end position="1435"/>
    </location>
</feature>
<dbReference type="PANTHER" id="PTHR12911">
    <property type="entry name" value="SAD1/UNC-84-LIKE PROTEIN-RELATED"/>
    <property type="match status" value="1"/>
</dbReference>
<dbReference type="InterPro" id="IPR012919">
    <property type="entry name" value="SUN_dom"/>
</dbReference>
<feature type="compositionally biased region" description="Low complexity" evidence="5">
    <location>
        <begin position="512"/>
        <end position="528"/>
    </location>
</feature>
<feature type="compositionally biased region" description="Low complexity" evidence="5">
    <location>
        <begin position="167"/>
        <end position="183"/>
    </location>
</feature>
<dbReference type="Gene3D" id="2.60.120.260">
    <property type="entry name" value="Galactose-binding domain-like"/>
    <property type="match status" value="1"/>
</dbReference>
<feature type="region of interest" description="Disordered" evidence="5">
    <location>
        <begin position="878"/>
        <end position="910"/>
    </location>
</feature>
<accession>A0AAD8XSC5</accession>
<keyword evidence="4" id="KW-0472">Membrane</keyword>
<feature type="signal peptide" evidence="6">
    <location>
        <begin position="1"/>
        <end position="27"/>
    </location>
</feature>
<comment type="caution">
    <text evidence="8">The sequence shown here is derived from an EMBL/GenBank/DDBJ whole genome shotgun (WGS) entry which is preliminary data.</text>
</comment>
<evidence type="ECO:0000313" key="9">
    <source>
        <dbReference type="Proteomes" id="UP001224775"/>
    </source>
</evidence>
<dbReference type="InterPro" id="IPR045119">
    <property type="entry name" value="SUN1-5"/>
</dbReference>
<evidence type="ECO:0000256" key="4">
    <source>
        <dbReference type="ARBA" id="ARBA00023136"/>
    </source>
</evidence>
<dbReference type="EMBL" id="JATAAI010000060">
    <property type="protein sequence ID" value="KAK1732694.1"/>
    <property type="molecule type" value="Genomic_DNA"/>
</dbReference>
<name>A0AAD8XSC5_9STRA</name>
<evidence type="ECO:0000313" key="8">
    <source>
        <dbReference type="EMBL" id="KAK1732694.1"/>
    </source>
</evidence>
<feature type="region of interest" description="Disordered" evidence="5">
    <location>
        <begin position="203"/>
        <end position="235"/>
    </location>
</feature>
<dbReference type="Pfam" id="PF07738">
    <property type="entry name" value="Sad1_UNC"/>
    <property type="match status" value="1"/>
</dbReference>
<evidence type="ECO:0000256" key="2">
    <source>
        <dbReference type="ARBA" id="ARBA00022692"/>
    </source>
</evidence>
<dbReference type="GO" id="GO:0016020">
    <property type="term" value="C:membrane"/>
    <property type="evidence" value="ECO:0007669"/>
    <property type="project" value="UniProtKB-SubCell"/>
</dbReference>
<gene>
    <name evidence="8" type="ORF">QTG54_016593</name>
</gene>
<dbReference type="GO" id="GO:0005635">
    <property type="term" value="C:nuclear envelope"/>
    <property type="evidence" value="ECO:0007669"/>
    <property type="project" value="TreeGrafter"/>
</dbReference>
<feature type="compositionally biased region" description="Low complexity" evidence="5">
    <location>
        <begin position="842"/>
        <end position="858"/>
    </location>
</feature>
<comment type="subcellular location">
    <subcellularLocation>
        <location evidence="1">Membrane</location>
    </subcellularLocation>
</comment>
<evidence type="ECO:0000256" key="1">
    <source>
        <dbReference type="ARBA" id="ARBA00004370"/>
    </source>
</evidence>
<feature type="domain" description="SUN" evidence="7">
    <location>
        <begin position="1181"/>
        <end position="1472"/>
    </location>
</feature>
<feature type="region of interest" description="Disordered" evidence="5">
    <location>
        <begin position="840"/>
        <end position="866"/>
    </location>
</feature>
<evidence type="ECO:0000256" key="5">
    <source>
        <dbReference type="SAM" id="MobiDB-lite"/>
    </source>
</evidence>
<protein>
    <submittedName>
        <fullName evidence="8">SUN domain-containing protein</fullName>
    </submittedName>
</protein>
<dbReference type="PROSITE" id="PS51469">
    <property type="entry name" value="SUN"/>
    <property type="match status" value="1"/>
</dbReference>
<feature type="region of interest" description="Disordered" evidence="5">
    <location>
        <begin position="1343"/>
        <end position="1440"/>
    </location>
</feature>
<evidence type="ECO:0000256" key="3">
    <source>
        <dbReference type="ARBA" id="ARBA00022989"/>
    </source>
</evidence>
<dbReference type="GO" id="GO:0043495">
    <property type="term" value="F:protein-membrane adaptor activity"/>
    <property type="evidence" value="ECO:0007669"/>
    <property type="project" value="TreeGrafter"/>
</dbReference>
<evidence type="ECO:0000256" key="6">
    <source>
        <dbReference type="SAM" id="SignalP"/>
    </source>
</evidence>
<keyword evidence="3" id="KW-1133">Transmembrane helix</keyword>
<feature type="region of interest" description="Disordered" evidence="5">
    <location>
        <begin position="510"/>
        <end position="536"/>
    </location>
</feature>